<dbReference type="Proteomes" id="UP000695000">
    <property type="component" value="Unplaced"/>
</dbReference>
<evidence type="ECO:0000256" key="2">
    <source>
        <dbReference type="ARBA" id="ARBA00011057"/>
    </source>
</evidence>
<dbReference type="PANTHER" id="PTHR13231">
    <property type="entry name" value="MITOCHONDRIAL RIBOSOMAL PROTEIN S31"/>
    <property type="match status" value="1"/>
</dbReference>
<keyword evidence="6" id="KW-0687">Ribonucleoprotein</keyword>
<evidence type="ECO:0000313" key="11">
    <source>
        <dbReference type="RefSeq" id="XP_017772384.1"/>
    </source>
</evidence>
<keyword evidence="5" id="KW-0496">Mitochondrion</keyword>
<evidence type="ECO:0000256" key="8">
    <source>
        <dbReference type="ARBA" id="ARBA00035363"/>
    </source>
</evidence>
<organism evidence="10 11">
    <name type="scientific">Nicrophorus vespilloides</name>
    <name type="common">Boreal carrion beetle</name>
    <dbReference type="NCBI Taxonomy" id="110193"/>
    <lineage>
        <taxon>Eukaryota</taxon>
        <taxon>Metazoa</taxon>
        <taxon>Ecdysozoa</taxon>
        <taxon>Arthropoda</taxon>
        <taxon>Hexapoda</taxon>
        <taxon>Insecta</taxon>
        <taxon>Pterygota</taxon>
        <taxon>Neoptera</taxon>
        <taxon>Endopterygota</taxon>
        <taxon>Coleoptera</taxon>
        <taxon>Polyphaga</taxon>
        <taxon>Staphyliniformia</taxon>
        <taxon>Silphidae</taxon>
        <taxon>Nicrophorinae</taxon>
        <taxon>Nicrophorus</taxon>
    </lineage>
</organism>
<feature type="region of interest" description="Disordered" evidence="9">
    <location>
        <begin position="152"/>
        <end position="190"/>
    </location>
</feature>
<keyword evidence="10" id="KW-1185">Reference proteome</keyword>
<dbReference type="GeneID" id="108559570"/>
<comment type="similarity">
    <text evidence="2">Belongs to the mitochondrion-specific ribosomal protein mS31 family.</text>
</comment>
<name>A0ABM1MCT4_NICVS</name>
<evidence type="ECO:0000256" key="7">
    <source>
        <dbReference type="ARBA" id="ARBA00035133"/>
    </source>
</evidence>
<evidence type="ECO:0000256" key="4">
    <source>
        <dbReference type="ARBA" id="ARBA00022980"/>
    </source>
</evidence>
<keyword evidence="3" id="KW-0809">Transit peptide</keyword>
<evidence type="ECO:0000256" key="6">
    <source>
        <dbReference type="ARBA" id="ARBA00023274"/>
    </source>
</evidence>
<comment type="subcellular location">
    <subcellularLocation>
        <location evidence="1">Mitochondrion</location>
    </subcellularLocation>
</comment>
<proteinExistence type="inferred from homology"/>
<protein>
    <recommendedName>
        <fullName evidence="7">Small ribosomal subunit protein mS31</fullName>
    </recommendedName>
    <alternativeName>
        <fullName evidence="8">28S ribosomal protein S31, mitochondrial</fullName>
    </alternativeName>
</protein>
<evidence type="ECO:0000313" key="10">
    <source>
        <dbReference type="Proteomes" id="UP000695000"/>
    </source>
</evidence>
<gene>
    <name evidence="11" type="primary">LOC108559570</name>
</gene>
<accession>A0ABM1MCT4</accession>
<evidence type="ECO:0000256" key="5">
    <source>
        <dbReference type="ARBA" id="ARBA00023128"/>
    </source>
</evidence>
<keyword evidence="4 11" id="KW-0689">Ribosomal protein</keyword>
<reference evidence="11" key="1">
    <citation type="submission" date="2025-08" db="UniProtKB">
        <authorList>
            <consortium name="RefSeq"/>
        </authorList>
    </citation>
    <scope>IDENTIFICATION</scope>
    <source>
        <tissue evidence="11">Whole Larva</tissue>
    </source>
</reference>
<evidence type="ECO:0000256" key="1">
    <source>
        <dbReference type="ARBA" id="ARBA00004173"/>
    </source>
</evidence>
<dbReference type="GO" id="GO:0005840">
    <property type="term" value="C:ribosome"/>
    <property type="evidence" value="ECO:0007669"/>
    <property type="project" value="UniProtKB-KW"/>
</dbReference>
<sequence length="356" mass="40835">MANIQFVVRSLSNAKKSLKPNYCMLQRLYCSKSDKPEDEEAQKNKTNDEAIKKLNSLLRQMVESDTKVKLDLAKPGNKKALRQEAGTKSIKNEPVEKTIVKAVKNVAESMGGNVKQTESELLSKLLNPVKEDLEKPAASLSDIVKGMKIDRETKSPVSVSRADQVKQLLDKTRHQSNGPRGAPRQRRPVKHEVAVHSEPIDLFGEEPLGIFTSPLETYQEKENSMWTTLEDRELRLAVTQPPSNYFQEMILWTEQGKLWKFPIDNEQGMEEENNVYFADHVFMERHLEPWCPHKGPVRHFMELVCVGLSKNPYMTVKEKTDHIEWYKNYFEDKMKLLKEIGAVASDTKIPQKQIDA</sequence>
<dbReference type="PANTHER" id="PTHR13231:SF3">
    <property type="entry name" value="SMALL RIBOSOMAL SUBUNIT PROTEIN MS31"/>
    <property type="match status" value="1"/>
</dbReference>
<dbReference type="InterPro" id="IPR026299">
    <property type="entry name" value="MRP-S31"/>
</dbReference>
<evidence type="ECO:0000256" key="9">
    <source>
        <dbReference type="SAM" id="MobiDB-lite"/>
    </source>
</evidence>
<dbReference type="Pfam" id="PF15433">
    <property type="entry name" value="MRP-S31"/>
    <property type="match status" value="1"/>
</dbReference>
<evidence type="ECO:0000256" key="3">
    <source>
        <dbReference type="ARBA" id="ARBA00022946"/>
    </source>
</evidence>
<dbReference type="RefSeq" id="XP_017772384.1">
    <property type="nucleotide sequence ID" value="XM_017916895.1"/>
</dbReference>